<dbReference type="Pfam" id="PF01839">
    <property type="entry name" value="FG-GAP"/>
    <property type="match status" value="1"/>
</dbReference>
<feature type="chain" id="PRO_5046402350" description="FG-GAP repeat-containing protein" evidence="5">
    <location>
        <begin position="21"/>
        <end position="459"/>
    </location>
</feature>
<feature type="signal peptide" evidence="5">
    <location>
        <begin position="1"/>
        <end position="20"/>
    </location>
</feature>
<keyword evidence="2" id="KW-0677">Repeat</keyword>
<evidence type="ECO:0000256" key="4">
    <source>
        <dbReference type="SAM" id="MobiDB-lite"/>
    </source>
</evidence>
<dbReference type="InterPro" id="IPR028994">
    <property type="entry name" value="Integrin_alpha_N"/>
</dbReference>
<gene>
    <name evidence="6" type="ORF">ACIBP5_31115</name>
</gene>
<protein>
    <recommendedName>
        <fullName evidence="8">FG-GAP repeat-containing protein</fullName>
    </recommendedName>
</protein>
<keyword evidence="1 5" id="KW-0732">Signal</keyword>
<evidence type="ECO:0000256" key="2">
    <source>
        <dbReference type="ARBA" id="ARBA00022737"/>
    </source>
</evidence>
<proteinExistence type="predicted"/>
<keyword evidence="7" id="KW-1185">Reference proteome</keyword>
<dbReference type="SUPFAM" id="SSF69318">
    <property type="entry name" value="Integrin alpha N-terminal domain"/>
    <property type="match status" value="1"/>
</dbReference>
<keyword evidence="3" id="KW-0325">Glycoprotein</keyword>
<accession>A0ABW8ACF4</accession>
<dbReference type="InterPro" id="IPR013519">
    <property type="entry name" value="Int_alpha_beta-p"/>
</dbReference>
<dbReference type="Proteomes" id="UP001612928">
    <property type="component" value="Unassembled WGS sequence"/>
</dbReference>
<dbReference type="SMART" id="SM00191">
    <property type="entry name" value="Int_alpha"/>
    <property type="match status" value="6"/>
</dbReference>
<feature type="region of interest" description="Disordered" evidence="4">
    <location>
        <begin position="60"/>
        <end position="114"/>
    </location>
</feature>
<sequence>MIRAALVALLVATASTTATGATTAGGEAAAAGPVAGKAAAAGPVAGRAACAGPGDFDGDGLEDVAVGDPFGTGGQGADGDSADGQGADGQDADKQGAGGEGAGDQGDGAGDGDTGVVHVLSGGKVIPVTVPGLAAGDGFGWSVRLAKVDGDACADLVVGAPFTDVRGVRDAGAAYVVYGGNTAPPAQLAAIAPQRDAHFGWSLAARGDLVTIGAPYEDESGRADTGAVYVRKGEGPLRRISQESERVPGNGEVGDQFGWSLAMGAGNELIVGVPYENDDGSGLQIGTGKIDSGSVVAIKDVLQARLSGTKLDSPTGASGDRYGYALAYAEGTGLAVGAPGPGYVQLLDTGLTPVRTVRQGGGQAFGFALAASSDGRLAIGAPYGGGVRLVSFRDAAEDRTAVPPGDLAGYAVAFSGNKLYVGQPDAAPYGKVSVLARNSGDLRALQPRQGADFGMSISG</sequence>
<dbReference type="InterPro" id="IPR013517">
    <property type="entry name" value="FG-GAP"/>
</dbReference>
<dbReference type="PROSITE" id="PS51470">
    <property type="entry name" value="FG_GAP"/>
    <property type="match status" value="1"/>
</dbReference>
<organism evidence="6 7">
    <name type="scientific">Nonomuraea indica</name>
    <dbReference type="NCBI Taxonomy" id="1581193"/>
    <lineage>
        <taxon>Bacteria</taxon>
        <taxon>Bacillati</taxon>
        <taxon>Actinomycetota</taxon>
        <taxon>Actinomycetes</taxon>
        <taxon>Streptosporangiales</taxon>
        <taxon>Streptosporangiaceae</taxon>
        <taxon>Nonomuraea</taxon>
    </lineage>
</organism>
<reference evidence="6 7" key="1">
    <citation type="submission" date="2024-10" db="EMBL/GenBank/DDBJ databases">
        <title>The Natural Products Discovery Center: Release of the First 8490 Sequenced Strains for Exploring Actinobacteria Biosynthetic Diversity.</title>
        <authorList>
            <person name="Kalkreuter E."/>
            <person name="Kautsar S.A."/>
            <person name="Yang D."/>
            <person name="Bader C.D."/>
            <person name="Teijaro C.N."/>
            <person name="Fluegel L."/>
            <person name="Davis C.M."/>
            <person name="Simpson J.R."/>
            <person name="Lauterbach L."/>
            <person name="Steele A.D."/>
            <person name="Gui C."/>
            <person name="Meng S."/>
            <person name="Li G."/>
            <person name="Viehrig K."/>
            <person name="Ye F."/>
            <person name="Su P."/>
            <person name="Kiefer A.F."/>
            <person name="Nichols A."/>
            <person name="Cepeda A.J."/>
            <person name="Yan W."/>
            <person name="Fan B."/>
            <person name="Jiang Y."/>
            <person name="Adhikari A."/>
            <person name="Zheng C.-J."/>
            <person name="Schuster L."/>
            <person name="Cowan T.M."/>
            <person name="Smanski M.J."/>
            <person name="Chevrette M.G."/>
            <person name="De Carvalho L.P.S."/>
            <person name="Shen B."/>
        </authorList>
    </citation>
    <scope>NUCLEOTIDE SEQUENCE [LARGE SCALE GENOMIC DNA]</scope>
    <source>
        <strain evidence="6 7">NPDC049503</strain>
    </source>
</reference>
<dbReference type="PANTHER" id="PTHR36220">
    <property type="entry name" value="UNNAMED PRODUCT"/>
    <property type="match status" value="1"/>
</dbReference>
<dbReference type="EMBL" id="JBITMB010000008">
    <property type="protein sequence ID" value="MFI7444444.1"/>
    <property type="molecule type" value="Genomic_DNA"/>
</dbReference>
<evidence type="ECO:0000256" key="1">
    <source>
        <dbReference type="ARBA" id="ARBA00022729"/>
    </source>
</evidence>
<evidence type="ECO:0000313" key="7">
    <source>
        <dbReference type="Proteomes" id="UP001612928"/>
    </source>
</evidence>
<feature type="compositionally biased region" description="Gly residues" evidence="4">
    <location>
        <begin position="96"/>
        <end position="113"/>
    </location>
</feature>
<dbReference type="PANTHER" id="PTHR36220:SF1">
    <property type="entry name" value="GAMMA TUBULIN COMPLEX COMPONENT C-TERMINAL DOMAIN-CONTAINING PROTEIN"/>
    <property type="match status" value="1"/>
</dbReference>
<evidence type="ECO:0000256" key="5">
    <source>
        <dbReference type="SAM" id="SignalP"/>
    </source>
</evidence>
<dbReference type="Gene3D" id="2.130.10.130">
    <property type="entry name" value="Integrin alpha, N-terminal"/>
    <property type="match status" value="1"/>
</dbReference>
<evidence type="ECO:0008006" key="8">
    <source>
        <dbReference type="Google" id="ProtNLM"/>
    </source>
</evidence>
<evidence type="ECO:0000256" key="3">
    <source>
        <dbReference type="ARBA" id="ARBA00023180"/>
    </source>
</evidence>
<name>A0ABW8ACF4_9ACTN</name>
<evidence type="ECO:0000313" key="6">
    <source>
        <dbReference type="EMBL" id="MFI7444444.1"/>
    </source>
</evidence>
<comment type="caution">
    <text evidence="6">The sequence shown here is derived from an EMBL/GenBank/DDBJ whole genome shotgun (WGS) entry which is preliminary data.</text>
</comment>
<dbReference type="SUPFAM" id="SSF50969">
    <property type="entry name" value="YVTN repeat-like/Quinoprotein amine dehydrogenase"/>
    <property type="match status" value="1"/>
</dbReference>
<dbReference type="InterPro" id="IPR011044">
    <property type="entry name" value="Quino_amine_DH_bsu"/>
</dbReference>
<dbReference type="Pfam" id="PF14312">
    <property type="entry name" value="FG-GAP_2"/>
    <property type="match status" value="1"/>
</dbReference>
<feature type="compositionally biased region" description="Low complexity" evidence="4">
    <location>
        <begin position="78"/>
        <end position="89"/>
    </location>
</feature>
<dbReference type="RefSeq" id="WP_397024685.1">
    <property type="nucleotide sequence ID" value="NZ_JBITMB010000008.1"/>
</dbReference>